<dbReference type="Proteomes" id="UP000517523">
    <property type="component" value="Unassembled WGS sequence"/>
</dbReference>
<dbReference type="SUPFAM" id="SSF52172">
    <property type="entry name" value="CheY-like"/>
    <property type="match status" value="1"/>
</dbReference>
<evidence type="ECO:0000313" key="1">
    <source>
        <dbReference type="EMBL" id="MBB3129250.1"/>
    </source>
</evidence>
<protein>
    <submittedName>
        <fullName evidence="1">YesN/AraC family two-component response regulator</fullName>
    </submittedName>
</protein>
<reference evidence="1 2" key="1">
    <citation type="submission" date="2020-08" db="EMBL/GenBank/DDBJ databases">
        <title>Genomic Encyclopedia of Type Strains, Phase III (KMG-III): the genomes of soil and plant-associated and newly described type strains.</title>
        <authorList>
            <person name="Whitman W."/>
        </authorList>
    </citation>
    <scope>NUCLEOTIDE SEQUENCE [LARGE SCALE GENOMIC DNA]</scope>
    <source>
        <strain evidence="1 2">CECT 5831</strain>
    </source>
</reference>
<sequence>MAFKVLLIDDEPAALEGLELWIDWEELGFEVCGRASNGKEGCI</sequence>
<dbReference type="EMBL" id="JACHXJ010000003">
    <property type="protein sequence ID" value="MBB3129250.1"/>
    <property type="molecule type" value="Genomic_DNA"/>
</dbReference>
<dbReference type="AlphaFoldDB" id="A0A839TUG2"/>
<dbReference type="RefSeq" id="WP_281382549.1">
    <property type="nucleotide sequence ID" value="NZ_JACHXJ010000003.1"/>
</dbReference>
<dbReference type="InterPro" id="IPR011006">
    <property type="entry name" value="CheY-like_superfamily"/>
</dbReference>
<gene>
    <name evidence="1" type="ORF">FHS19_003925</name>
</gene>
<accession>A0A839TUG2</accession>
<dbReference type="Gene3D" id="3.40.50.2300">
    <property type="match status" value="1"/>
</dbReference>
<name>A0A839TUG2_9BACL</name>
<comment type="caution">
    <text evidence="1">The sequence shown here is derived from an EMBL/GenBank/DDBJ whole genome shotgun (WGS) entry which is preliminary data.</text>
</comment>
<organism evidence="1 2">
    <name type="scientific">Paenibacillus rhizosphaerae</name>
    <dbReference type="NCBI Taxonomy" id="297318"/>
    <lineage>
        <taxon>Bacteria</taxon>
        <taxon>Bacillati</taxon>
        <taxon>Bacillota</taxon>
        <taxon>Bacilli</taxon>
        <taxon>Bacillales</taxon>
        <taxon>Paenibacillaceae</taxon>
        <taxon>Paenibacillus</taxon>
    </lineage>
</organism>
<proteinExistence type="predicted"/>
<evidence type="ECO:0000313" key="2">
    <source>
        <dbReference type="Proteomes" id="UP000517523"/>
    </source>
</evidence>